<dbReference type="InterPro" id="IPR036236">
    <property type="entry name" value="Znf_C2H2_sf"/>
</dbReference>
<evidence type="ECO:0000256" key="2">
    <source>
        <dbReference type="SAM" id="MobiDB-lite"/>
    </source>
</evidence>
<dbReference type="Gene3D" id="3.60.10.10">
    <property type="entry name" value="Endonuclease/exonuclease/phosphatase"/>
    <property type="match status" value="1"/>
</dbReference>
<evidence type="ECO:0000313" key="4">
    <source>
        <dbReference type="EMBL" id="VDM03913.1"/>
    </source>
</evidence>
<dbReference type="SUPFAM" id="SSF57667">
    <property type="entry name" value="beta-beta-alpha zinc fingers"/>
    <property type="match status" value="1"/>
</dbReference>
<feature type="region of interest" description="Disordered" evidence="2">
    <location>
        <begin position="28"/>
        <end position="61"/>
    </location>
</feature>
<accession>A0A3P7D3P7</accession>
<dbReference type="Gene3D" id="3.30.160.60">
    <property type="entry name" value="Classic Zinc Finger"/>
    <property type="match status" value="1"/>
</dbReference>
<keyword evidence="1" id="KW-0863">Zinc-finger</keyword>
<dbReference type="PROSITE" id="PS00028">
    <property type="entry name" value="ZINC_FINGER_C2H2_1"/>
    <property type="match status" value="2"/>
</dbReference>
<proteinExistence type="predicted"/>
<gene>
    <name evidence="4" type="ORF">SSLN_LOCUS17527</name>
</gene>
<evidence type="ECO:0000256" key="1">
    <source>
        <dbReference type="PROSITE-ProRule" id="PRU00042"/>
    </source>
</evidence>
<dbReference type="GO" id="GO:0008270">
    <property type="term" value="F:zinc ion binding"/>
    <property type="evidence" value="ECO:0007669"/>
    <property type="project" value="UniProtKB-KW"/>
</dbReference>
<feature type="domain" description="C2H2-type" evidence="3">
    <location>
        <begin position="295"/>
        <end position="325"/>
    </location>
</feature>
<feature type="domain" description="C2H2-type" evidence="3">
    <location>
        <begin position="189"/>
        <end position="216"/>
    </location>
</feature>
<keyword evidence="5" id="KW-1185">Reference proteome</keyword>
<keyword evidence="1" id="KW-0479">Metal-binding</keyword>
<evidence type="ECO:0000259" key="3">
    <source>
        <dbReference type="PROSITE" id="PS50157"/>
    </source>
</evidence>
<reference evidence="4 5" key="1">
    <citation type="submission" date="2018-11" db="EMBL/GenBank/DDBJ databases">
        <authorList>
            <consortium name="Pathogen Informatics"/>
        </authorList>
    </citation>
    <scope>NUCLEOTIDE SEQUENCE [LARGE SCALE GENOMIC DNA]</scope>
    <source>
        <strain evidence="4 5">NST_G2</strain>
    </source>
</reference>
<dbReference type="EMBL" id="UYSU01042654">
    <property type="protein sequence ID" value="VDM03913.1"/>
    <property type="molecule type" value="Genomic_DNA"/>
</dbReference>
<dbReference type="InterPro" id="IPR013087">
    <property type="entry name" value="Znf_C2H2_type"/>
</dbReference>
<feature type="domain" description="C2H2-type" evidence="3">
    <location>
        <begin position="231"/>
        <end position="258"/>
    </location>
</feature>
<keyword evidence="1" id="KW-0862">Zinc</keyword>
<dbReference type="SMART" id="SM00355">
    <property type="entry name" value="ZnF_C2H2"/>
    <property type="match status" value="3"/>
</dbReference>
<evidence type="ECO:0000313" key="5">
    <source>
        <dbReference type="Proteomes" id="UP000275846"/>
    </source>
</evidence>
<dbReference type="InterPro" id="IPR036691">
    <property type="entry name" value="Endo/exonu/phosph_ase_sf"/>
</dbReference>
<sequence length="364" mass="40471">MPSPSALPPSPFPSPLSSFFPLHSFHPPPSLIPPPSKCPTARATRNNVGGPDSPRSNRPERRTALIAQELARYKLDVAALSETRFTEQGELKKSYAYAVVTYTIRNDIVERLPCLPQGINDRLMSLRLPLQGDQFANIISACAPPTESSESAKDKFYENLHALLATVPKADKLIVIAPHPRTSDWDSVLICPHCDCTFTLDIGLVGHLRIHRTETGELVAAAPIHSRDRHLQCPHCPRAITHRMGLHGHMRIHESEIHRDASTSCTPIDTFHCPSMSYTTSTSSRAFADLAPPDLSCPHCHRTFKSRICLVGHLRILRIETGEPVPGAPTYTRRLYRNITPLLISLCTSHDHTQHHKKTCSQYA</sequence>
<organism evidence="4 5">
    <name type="scientific">Schistocephalus solidus</name>
    <name type="common">Tapeworm</name>
    <dbReference type="NCBI Taxonomy" id="70667"/>
    <lineage>
        <taxon>Eukaryota</taxon>
        <taxon>Metazoa</taxon>
        <taxon>Spiralia</taxon>
        <taxon>Lophotrochozoa</taxon>
        <taxon>Platyhelminthes</taxon>
        <taxon>Cestoda</taxon>
        <taxon>Eucestoda</taxon>
        <taxon>Diphyllobothriidea</taxon>
        <taxon>Diphyllobothriidae</taxon>
        <taxon>Schistocephalus</taxon>
    </lineage>
</organism>
<feature type="compositionally biased region" description="Pro residues" evidence="2">
    <location>
        <begin position="28"/>
        <end position="37"/>
    </location>
</feature>
<name>A0A3P7D3P7_SCHSO</name>
<dbReference type="PROSITE" id="PS50157">
    <property type="entry name" value="ZINC_FINGER_C2H2_2"/>
    <property type="match status" value="3"/>
</dbReference>
<dbReference type="AlphaFoldDB" id="A0A3P7D3P7"/>
<protein>
    <recommendedName>
        <fullName evidence="3">C2H2-type domain-containing protein</fullName>
    </recommendedName>
</protein>
<dbReference type="Proteomes" id="UP000275846">
    <property type="component" value="Unassembled WGS sequence"/>
</dbReference>